<keyword evidence="9 12" id="KW-1133">Transmembrane helix</keyword>
<evidence type="ECO:0000256" key="2">
    <source>
        <dbReference type="ARBA" id="ARBA00008622"/>
    </source>
</evidence>
<keyword evidence="6 12" id="KW-0812">Transmembrane</keyword>
<feature type="transmembrane region" description="Helical" evidence="12">
    <location>
        <begin position="46"/>
        <end position="65"/>
    </location>
</feature>
<dbReference type="OrthoDB" id="257690at2"/>
<feature type="transmembrane region" description="Helical" evidence="12">
    <location>
        <begin position="12"/>
        <end position="31"/>
    </location>
</feature>
<evidence type="ECO:0000313" key="14">
    <source>
        <dbReference type="EMBL" id="QDR83318.1"/>
    </source>
</evidence>
<evidence type="ECO:0000259" key="13">
    <source>
        <dbReference type="Pfam" id="PF01292"/>
    </source>
</evidence>
<dbReference type="PROSITE" id="PS00882">
    <property type="entry name" value="NI_HGENASE_CYTB_1"/>
    <property type="match status" value="1"/>
</dbReference>
<dbReference type="SUPFAM" id="SSF81342">
    <property type="entry name" value="Transmembrane di-heme cytochromes"/>
    <property type="match status" value="1"/>
</dbReference>
<evidence type="ECO:0000256" key="10">
    <source>
        <dbReference type="ARBA" id="ARBA00023004"/>
    </source>
</evidence>
<reference evidence="14 15" key="1">
    <citation type="submission" date="2019-02" db="EMBL/GenBank/DDBJ databases">
        <title>Closed genome of Sporomusa termitida DSM 4440.</title>
        <authorList>
            <person name="Poehlein A."/>
            <person name="Daniel R."/>
        </authorList>
    </citation>
    <scope>NUCLEOTIDE SEQUENCE [LARGE SCALE GENOMIC DNA]</scope>
    <source>
        <strain evidence="14 15">DSM 4440</strain>
    </source>
</reference>
<keyword evidence="3" id="KW-0813">Transport</keyword>
<keyword evidence="10" id="KW-0408">Iron</keyword>
<evidence type="ECO:0000313" key="15">
    <source>
        <dbReference type="Proteomes" id="UP000320776"/>
    </source>
</evidence>
<dbReference type="GO" id="GO:0020037">
    <property type="term" value="F:heme binding"/>
    <property type="evidence" value="ECO:0007669"/>
    <property type="project" value="TreeGrafter"/>
</dbReference>
<feature type="domain" description="Cytochrome b561 bacterial/Ni-hydrogenase" evidence="13">
    <location>
        <begin position="6"/>
        <end position="184"/>
    </location>
</feature>
<keyword evidence="4" id="KW-1003">Cell membrane</keyword>
<evidence type="ECO:0000256" key="11">
    <source>
        <dbReference type="ARBA" id="ARBA00023136"/>
    </source>
</evidence>
<dbReference type="Pfam" id="PF01292">
    <property type="entry name" value="Ni_hydr_CYTB"/>
    <property type="match status" value="1"/>
</dbReference>
<feature type="transmembrane region" description="Helical" evidence="12">
    <location>
        <begin position="111"/>
        <end position="131"/>
    </location>
</feature>
<dbReference type="InterPro" id="IPR000516">
    <property type="entry name" value="Ni-dep_Hydgase_cyt-B"/>
</dbReference>
<comment type="similarity">
    <text evidence="2">Belongs to the HupC/HyaC/HydC family.</text>
</comment>
<evidence type="ECO:0000256" key="1">
    <source>
        <dbReference type="ARBA" id="ARBA00004651"/>
    </source>
</evidence>
<evidence type="ECO:0000256" key="9">
    <source>
        <dbReference type="ARBA" id="ARBA00022989"/>
    </source>
</evidence>
<proteinExistence type="inferred from homology"/>
<organism evidence="14 15">
    <name type="scientific">Sporomusa termitida</name>
    <dbReference type="NCBI Taxonomy" id="2377"/>
    <lineage>
        <taxon>Bacteria</taxon>
        <taxon>Bacillati</taxon>
        <taxon>Bacillota</taxon>
        <taxon>Negativicutes</taxon>
        <taxon>Selenomonadales</taxon>
        <taxon>Sporomusaceae</taxon>
        <taxon>Sporomusa</taxon>
    </lineage>
</organism>
<accession>A0A517E159</accession>
<dbReference type="GO" id="GO:0005886">
    <property type="term" value="C:plasma membrane"/>
    <property type="evidence" value="ECO:0007669"/>
    <property type="project" value="UniProtKB-SubCell"/>
</dbReference>
<dbReference type="InterPro" id="IPR016174">
    <property type="entry name" value="Di-haem_cyt_TM"/>
</dbReference>
<dbReference type="Gene3D" id="1.20.950.20">
    <property type="entry name" value="Transmembrane di-heme cytochromes, Chain C"/>
    <property type="match status" value="1"/>
</dbReference>
<dbReference type="PANTHER" id="PTHR30485">
    <property type="entry name" value="NI/FE-HYDROGENASE 1 B-TYPE CYTOCHROME SUBUNIT"/>
    <property type="match status" value="1"/>
</dbReference>
<gene>
    <name evidence="14" type="ORF">SPTER_48020</name>
</gene>
<dbReference type="PANTHER" id="PTHR30485:SF0">
    <property type="entry name" value="NI_FE-HYDROGENASE 1 B-TYPE CYTOCHROME SUBUNIT-RELATED"/>
    <property type="match status" value="1"/>
</dbReference>
<evidence type="ECO:0000256" key="8">
    <source>
        <dbReference type="ARBA" id="ARBA00022982"/>
    </source>
</evidence>
<dbReference type="GO" id="GO:0005506">
    <property type="term" value="F:iron ion binding"/>
    <property type="evidence" value="ECO:0007669"/>
    <property type="project" value="InterPro"/>
</dbReference>
<dbReference type="InterPro" id="IPR051542">
    <property type="entry name" value="Hydrogenase_cytochrome"/>
</dbReference>
<keyword evidence="5" id="KW-0349">Heme</keyword>
<dbReference type="AlphaFoldDB" id="A0A517E159"/>
<evidence type="ECO:0000256" key="3">
    <source>
        <dbReference type="ARBA" id="ARBA00022448"/>
    </source>
</evidence>
<evidence type="ECO:0000256" key="5">
    <source>
        <dbReference type="ARBA" id="ARBA00022617"/>
    </source>
</evidence>
<name>A0A517E159_9FIRM</name>
<feature type="transmembrane region" description="Helical" evidence="12">
    <location>
        <begin position="151"/>
        <end position="171"/>
    </location>
</feature>
<dbReference type="Proteomes" id="UP000320776">
    <property type="component" value="Chromosome"/>
</dbReference>
<sequence length="203" mass="23278">MKLLLHPLAIRIFHWILVLSVTYLVITGLYLHDPKGNLPFGLLRKTHTLVGMMLIINLLGQIYYYSITGKYTEVLFTRRDIPNLRSFFRYTLFITANHPNYGRYNPGQKGLFTIWVLAIMLSGLAALPHLLPEYASWLSRPLGGLMGTRVIFYAITMLFLATIPLHVYLVFTEDPAKLQAMFSGYLRQEPKDKAPASERTDSR</sequence>
<dbReference type="EMBL" id="CP036259">
    <property type="protein sequence ID" value="QDR83318.1"/>
    <property type="molecule type" value="Genomic_DNA"/>
</dbReference>
<protein>
    <submittedName>
        <fullName evidence="14">CytB-hydogenase: Ni/Fe-hydrogenase, b-type cytochrome subunit</fullName>
    </submittedName>
</protein>
<keyword evidence="15" id="KW-1185">Reference proteome</keyword>
<evidence type="ECO:0000256" key="12">
    <source>
        <dbReference type="SAM" id="Phobius"/>
    </source>
</evidence>
<dbReference type="KEGG" id="sted:SPTER_48020"/>
<keyword evidence="7" id="KW-0479">Metal-binding</keyword>
<evidence type="ECO:0000256" key="7">
    <source>
        <dbReference type="ARBA" id="ARBA00022723"/>
    </source>
</evidence>
<dbReference type="InterPro" id="IPR011577">
    <property type="entry name" value="Cyt_b561_bac/Ni-Hgenase"/>
</dbReference>
<dbReference type="GO" id="GO:0009055">
    <property type="term" value="F:electron transfer activity"/>
    <property type="evidence" value="ECO:0007669"/>
    <property type="project" value="InterPro"/>
</dbReference>
<keyword evidence="8" id="KW-0249">Electron transport</keyword>
<dbReference type="RefSeq" id="WP_144352610.1">
    <property type="nucleotide sequence ID" value="NZ_CP036259.1"/>
</dbReference>
<keyword evidence="11 12" id="KW-0472">Membrane</keyword>
<dbReference type="GO" id="GO:0022904">
    <property type="term" value="P:respiratory electron transport chain"/>
    <property type="evidence" value="ECO:0007669"/>
    <property type="project" value="InterPro"/>
</dbReference>
<evidence type="ECO:0000256" key="6">
    <source>
        <dbReference type="ARBA" id="ARBA00022692"/>
    </source>
</evidence>
<comment type="subcellular location">
    <subcellularLocation>
        <location evidence="1">Cell membrane</location>
        <topology evidence="1">Multi-pass membrane protein</topology>
    </subcellularLocation>
</comment>
<evidence type="ECO:0000256" key="4">
    <source>
        <dbReference type="ARBA" id="ARBA00022475"/>
    </source>
</evidence>